<organism evidence="16 17">
    <name type="scientific">Veronia nyctiphanis</name>
    <dbReference type="NCBI Taxonomy" id="1278244"/>
    <lineage>
        <taxon>Bacteria</taxon>
        <taxon>Pseudomonadati</taxon>
        <taxon>Pseudomonadota</taxon>
        <taxon>Gammaproteobacteria</taxon>
        <taxon>Vibrionales</taxon>
        <taxon>Vibrionaceae</taxon>
        <taxon>Veronia</taxon>
    </lineage>
</organism>
<dbReference type="Gene3D" id="3.30.70.3040">
    <property type="match status" value="1"/>
</dbReference>
<comment type="subunit">
    <text evidence="3">Forms a membrane-associated complex with FtsE.</text>
</comment>
<keyword evidence="17" id="KW-1185">Reference proteome</keyword>
<feature type="transmembrane region" description="Helical" evidence="13">
    <location>
        <begin position="228"/>
        <end position="253"/>
    </location>
</feature>
<comment type="function">
    <text evidence="12">Part of the ABC transporter FtsEX involved in cellular division.</text>
</comment>
<keyword evidence="5 12" id="KW-1003">Cell membrane</keyword>
<evidence type="ECO:0000259" key="14">
    <source>
        <dbReference type="Pfam" id="PF02687"/>
    </source>
</evidence>
<dbReference type="OrthoDB" id="9813411at2"/>
<reference evidence="16 17" key="1">
    <citation type="submission" date="2017-10" db="EMBL/GenBank/DDBJ databases">
        <title>Nyctiphanis sp. nov., isolated from the stomach of the euphausiid Nyctiphanes simplex (Hansen, 1911) in the Gulf of California.</title>
        <authorList>
            <person name="Gomez-Gil B."/>
            <person name="Aguilar-Mendez M."/>
            <person name="Lopez-Cortes A."/>
            <person name="Gomez-Gutierrez J."/>
            <person name="Roque A."/>
            <person name="Lang E."/>
            <person name="Gonzalez-Castillo A."/>
        </authorList>
    </citation>
    <scope>NUCLEOTIDE SEQUENCE [LARGE SCALE GENOMIC DNA]</scope>
    <source>
        <strain evidence="16 17">CAIM 600</strain>
    </source>
</reference>
<comment type="similarity">
    <text evidence="2 12">Belongs to the ABC-4 integral membrane protein family. FtsX subfamily.</text>
</comment>
<dbReference type="PANTHER" id="PTHR47755">
    <property type="entry name" value="CELL DIVISION PROTEIN FTSX"/>
    <property type="match status" value="1"/>
</dbReference>
<evidence type="ECO:0000256" key="4">
    <source>
        <dbReference type="ARBA" id="ARBA00021907"/>
    </source>
</evidence>
<keyword evidence="6 12" id="KW-0997">Cell inner membrane</keyword>
<keyword evidence="11 12" id="KW-0131">Cell cycle</keyword>
<comment type="subcellular location">
    <subcellularLocation>
        <location evidence="1">Cell inner membrane</location>
        <topology evidence="1">Multi-pass membrane protein</topology>
    </subcellularLocation>
</comment>
<comment type="caution">
    <text evidence="16">The sequence shown here is derived from an EMBL/GenBank/DDBJ whole genome shotgun (WGS) entry which is preliminary data.</text>
</comment>
<evidence type="ECO:0000313" key="16">
    <source>
        <dbReference type="EMBL" id="RXJ73030.1"/>
    </source>
</evidence>
<keyword evidence="9 13" id="KW-1133">Transmembrane helix</keyword>
<dbReference type="Pfam" id="PF02687">
    <property type="entry name" value="FtsX"/>
    <property type="match status" value="1"/>
</dbReference>
<dbReference type="RefSeq" id="WP_129122473.1">
    <property type="nucleotide sequence ID" value="NZ_PEIB01000013.1"/>
</dbReference>
<dbReference type="InterPro" id="IPR047590">
    <property type="entry name" value="FtsX_proteobact-type"/>
</dbReference>
<keyword evidence="10 12" id="KW-0472">Membrane</keyword>
<dbReference type="PANTHER" id="PTHR47755:SF1">
    <property type="entry name" value="CELL DIVISION PROTEIN FTSX"/>
    <property type="match status" value="1"/>
</dbReference>
<protein>
    <recommendedName>
        <fullName evidence="4 12">Cell division protein FtsX</fullName>
    </recommendedName>
</protein>
<dbReference type="GO" id="GO:0005886">
    <property type="term" value="C:plasma membrane"/>
    <property type="evidence" value="ECO:0007669"/>
    <property type="project" value="UniProtKB-SubCell"/>
</dbReference>
<proteinExistence type="inferred from homology"/>
<evidence type="ECO:0000256" key="12">
    <source>
        <dbReference type="PIRNR" id="PIRNR003097"/>
    </source>
</evidence>
<dbReference type="GO" id="GO:0032153">
    <property type="term" value="C:cell division site"/>
    <property type="evidence" value="ECO:0007669"/>
    <property type="project" value="TreeGrafter"/>
</dbReference>
<dbReference type="EMBL" id="PEIB01000013">
    <property type="protein sequence ID" value="RXJ73030.1"/>
    <property type="molecule type" value="Genomic_DNA"/>
</dbReference>
<evidence type="ECO:0000256" key="9">
    <source>
        <dbReference type="ARBA" id="ARBA00022989"/>
    </source>
</evidence>
<gene>
    <name evidence="16" type="ORF">CS022_12120</name>
</gene>
<evidence type="ECO:0000313" key="17">
    <source>
        <dbReference type="Proteomes" id="UP000290287"/>
    </source>
</evidence>
<evidence type="ECO:0000256" key="11">
    <source>
        <dbReference type="ARBA" id="ARBA00023306"/>
    </source>
</evidence>
<dbReference type="InterPro" id="IPR040690">
    <property type="entry name" value="FtsX_ECD"/>
</dbReference>
<dbReference type="InterPro" id="IPR003838">
    <property type="entry name" value="ABC3_permease_C"/>
</dbReference>
<dbReference type="InterPro" id="IPR004513">
    <property type="entry name" value="FtsX"/>
</dbReference>
<evidence type="ECO:0000256" key="8">
    <source>
        <dbReference type="ARBA" id="ARBA00022692"/>
    </source>
</evidence>
<dbReference type="AlphaFoldDB" id="A0A4Q0YPQ1"/>
<evidence type="ECO:0000256" key="10">
    <source>
        <dbReference type="ARBA" id="ARBA00023136"/>
    </source>
</evidence>
<evidence type="ECO:0000256" key="6">
    <source>
        <dbReference type="ARBA" id="ARBA00022519"/>
    </source>
</evidence>
<evidence type="ECO:0000256" key="7">
    <source>
        <dbReference type="ARBA" id="ARBA00022618"/>
    </source>
</evidence>
<evidence type="ECO:0000256" key="3">
    <source>
        <dbReference type="ARBA" id="ARBA00011160"/>
    </source>
</evidence>
<dbReference type="PIRSF" id="PIRSF003097">
    <property type="entry name" value="FtsX"/>
    <property type="match status" value="1"/>
</dbReference>
<name>A0A4Q0YPQ1_9GAMM</name>
<sequence>MAKFLRTHIEQSTQAFRDLFSNPSSNLLTVLVLAVALSLPTTLFLLSKNLLVVKEQWQDPTQMTLYLSPGISQKQGTNLASEITNKEGVAKTELVSPDSGLAQLRKNSGFEQAISLLEENPLPSVIVVIPDEGLSPDRVSALASSLGLLKQVDEVRLDRDWLERLQALEKVILALTMTFSLLMLVGVFLIIGNTLRLTVLSHKEEIQVMKLVGATDSFILRPYLYKGAWFGLAGAVLAWFVTMIVTFMLDRAVATLAALYDSSFELAGLRIDEFLILILSASLIGLLAARLATAKHLRNMEPI</sequence>
<dbReference type="GO" id="GO:0051301">
    <property type="term" value="P:cell division"/>
    <property type="evidence" value="ECO:0007669"/>
    <property type="project" value="UniProtKB-KW"/>
</dbReference>
<evidence type="ECO:0000256" key="13">
    <source>
        <dbReference type="SAM" id="Phobius"/>
    </source>
</evidence>
<dbReference type="NCBIfam" id="TIGR00439">
    <property type="entry name" value="FtsX_Gneg"/>
    <property type="match status" value="1"/>
</dbReference>
<feature type="domain" description="ABC3 transporter permease C-terminal" evidence="14">
    <location>
        <begin position="178"/>
        <end position="301"/>
    </location>
</feature>
<dbReference type="Proteomes" id="UP000290287">
    <property type="component" value="Unassembled WGS sequence"/>
</dbReference>
<feature type="transmembrane region" description="Helical" evidence="13">
    <location>
        <begin position="27"/>
        <end position="46"/>
    </location>
</feature>
<evidence type="ECO:0000256" key="1">
    <source>
        <dbReference type="ARBA" id="ARBA00004429"/>
    </source>
</evidence>
<dbReference type="Pfam" id="PF18075">
    <property type="entry name" value="FtsX_ECD"/>
    <property type="match status" value="1"/>
</dbReference>
<evidence type="ECO:0000259" key="15">
    <source>
        <dbReference type="Pfam" id="PF18075"/>
    </source>
</evidence>
<feature type="transmembrane region" description="Helical" evidence="13">
    <location>
        <begin position="171"/>
        <end position="191"/>
    </location>
</feature>
<feature type="transmembrane region" description="Helical" evidence="13">
    <location>
        <begin position="274"/>
        <end position="293"/>
    </location>
</feature>
<keyword evidence="8 13" id="KW-0812">Transmembrane</keyword>
<feature type="domain" description="FtsX extracellular" evidence="15">
    <location>
        <begin position="62"/>
        <end position="155"/>
    </location>
</feature>
<evidence type="ECO:0000256" key="2">
    <source>
        <dbReference type="ARBA" id="ARBA00007379"/>
    </source>
</evidence>
<evidence type="ECO:0000256" key="5">
    <source>
        <dbReference type="ARBA" id="ARBA00022475"/>
    </source>
</evidence>
<accession>A0A4Q0YPQ1</accession>
<keyword evidence="7 12" id="KW-0132">Cell division</keyword>